<evidence type="ECO:0000256" key="1">
    <source>
        <dbReference type="SAM" id="MobiDB-lite"/>
    </source>
</evidence>
<evidence type="ECO:0000313" key="2">
    <source>
        <dbReference type="EMBL" id="KAF9444976.1"/>
    </source>
</evidence>
<dbReference type="Proteomes" id="UP000807342">
    <property type="component" value="Unassembled WGS sequence"/>
</dbReference>
<organism evidence="2 3">
    <name type="scientific">Macrolepiota fuliginosa MF-IS2</name>
    <dbReference type="NCBI Taxonomy" id="1400762"/>
    <lineage>
        <taxon>Eukaryota</taxon>
        <taxon>Fungi</taxon>
        <taxon>Dikarya</taxon>
        <taxon>Basidiomycota</taxon>
        <taxon>Agaricomycotina</taxon>
        <taxon>Agaricomycetes</taxon>
        <taxon>Agaricomycetidae</taxon>
        <taxon>Agaricales</taxon>
        <taxon>Agaricineae</taxon>
        <taxon>Agaricaceae</taxon>
        <taxon>Macrolepiota</taxon>
    </lineage>
</organism>
<gene>
    <name evidence="2" type="ORF">P691DRAFT_762901</name>
</gene>
<feature type="region of interest" description="Disordered" evidence="1">
    <location>
        <begin position="118"/>
        <end position="140"/>
    </location>
</feature>
<name>A0A9P5X8Y8_9AGAR</name>
<keyword evidence="3" id="KW-1185">Reference proteome</keyword>
<protein>
    <submittedName>
        <fullName evidence="2">Uncharacterized protein</fullName>
    </submittedName>
</protein>
<reference evidence="2" key="1">
    <citation type="submission" date="2020-11" db="EMBL/GenBank/DDBJ databases">
        <authorList>
            <consortium name="DOE Joint Genome Institute"/>
            <person name="Ahrendt S."/>
            <person name="Riley R."/>
            <person name="Andreopoulos W."/>
            <person name="Labutti K."/>
            <person name="Pangilinan J."/>
            <person name="Ruiz-Duenas F.J."/>
            <person name="Barrasa J.M."/>
            <person name="Sanchez-Garcia M."/>
            <person name="Camarero S."/>
            <person name="Miyauchi S."/>
            <person name="Serrano A."/>
            <person name="Linde D."/>
            <person name="Babiker R."/>
            <person name="Drula E."/>
            <person name="Ayuso-Fernandez I."/>
            <person name="Pacheco R."/>
            <person name="Padilla G."/>
            <person name="Ferreira P."/>
            <person name="Barriuso J."/>
            <person name="Kellner H."/>
            <person name="Castanera R."/>
            <person name="Alfaro M."/>
            <person name="Ramirez L."/>
            <person name="Pisabarro A.G."/>
            <person name="Kuo A."/>
            <person name="Tritt A."/>
            <person name="Lipzen A."/>
            <person name="He G."/>
            <person name="Yan M."/>
            <person name="Ng V."/>
            <person name="Cullen D."/>
            <person name="Martin F."/>
            <person name="Rosso M.-N."/>
            <person name="Henrissat B."/>
            <person name="Hibbett D."/>
            <person name="Martinez A.T."/>
            <person name="Grigoriev I.V."/>
        </authorList>
    </citation>
    <scope>NUCLEOTIDE SEQUENCE</scope>
    <source>
        <strain evidence="2">MF-IS2</strain>
    </source>
</reference>
<evidence type="ECO:0000313" key="3">
    <source>
        <dbReference type="Proteomes" id="UP000807342"/>
    </source>
</evidence>
<dbReference type="AlphaFoldDB" id="A0A9P5X8Y8"/>
<comment type="caution">
    <text evidence="2">The sequence shown here is derived from an EMBL/GenBank/DDBJ whole genome shotgun (WGS) entry which is preliminary data.</text>
</comment>
<proteinExistence type="predicted"/>
<sequence>MPRNRTLCPTCRDPSHPPSTNLSLPPINEEDVEDDDDMQPFGLELDDDYAFFNETATGIRWRDKKDSSTEWKQAHRYHPIAAVSFTPDISASDPPPLKPEYWHHSLFISTSVVFHHSEPLPPTPSGSPNDTEFFDYGYPP</sequence>
<feature type="region of interest" description="Disordered" evidence="1">
    <location>
        <begin position="1"/>
        <end position="40"/>
    </location>
</feature>
<feature type="compositionally biased region" description="Acidic residues" evidence="1">
    <location>
        <begin position="28"/>
        <end position="40"/>
    </location>
</feature>
<accession>A0A9P5X8Y8</accession>
<dbReference type="EMBL" id="MU151333">
    <property type="protein sequence ID" value="KAF9444976.1"/>
    <property type="molecule type" value="Genomic_DNA"/>
</dbReference>